<dbReference type="PANTHER" id="PTHR30035">
    <property type="entry name" value="LIPOPROTEIN VACJ-RELATED"/>
    <property type="match status" value="1"/>
</dbReference>
<reference evidence="4" key="1">
    <citation type="submission" date="2022-08" db="EMBL/GenBank/DDBJ databases">
        <authorList>
            <person name="Volokhov D.V."/>
            <person name="Furtak V.A."/>
            <person name="Zagorodnyaya T.A."/>
        </authorList>
    </citation>
    <scope>NUCLEOTIDE SEQUENCE</scope>
    <source>
        <strain evidence="4">CSL10203-ORH2</strain>
    </source>
</reference>
<dbReference type="EMBL" id="JANUXW010000004">
    <property type="protein sequence ID" value="MCS4533938.1"/>
    <property type="molecule type" value="Genomic_DNA"/>
</dbReference>
<dbReference type="PANTHER" id="PTHR30035:SF3">
    <property type="entry name" value="INTERMEMBRANE PHOSPHOLIPID TRANSPORT SYSTEM LIPOPROTEIN MLAA"/>
    <property type="match status" value="1"/>
</dbReference>
<dbReference type="RefSeq" id="WP_259291777.1">
    <property type="nucleotide sequence ID" value="NZ_JANUXW010000004.1"/>
</dbReference>
<feature type="signal peptide" evidence="3">
    <location>
        <begin position="1"/>
        <end position="22"/>
    </location>
</feature>
<dbReference type="InterPro" id="IPR007428">
    <property type="entry name" value="MlaA"/>
</dbReference>
<comment type="caution">
    <text evidence="4">The sequence shown here is derived from an EMBL/GenBank/DDBJ whole genome shotgun (WGS) entry which is preliminary data.</text>
</comment>
<comment type="similarity">
    <text evidence="1">Belongs to the MlaA family.</text>
</comment>
<dbReference type="Pfam" id="PF04333">
    <property type="entry name" value="MlaA"/>
    <property type="match status" value="1"/>
</dbReference>
<organism evidence="4 5">
    <name type="scientific">Neisseria montereyensis</name>
    <dbReference type="NCBI Taxonomy" id="2973938"/>
    <lineage>
        <taxon>Bacteria</taxon>
        <taxon>Pseudomonadati</taxon>
        <taxon>Pseudomonadota</taxon>
        <taxon>Betaproteobacteria</taxon>
        <taxon>Neisseriales</taxon>
        <taxon>Neisseriaceae</taxon>
        <taxon>Neisseria</taxon>
    </lineage>
</organism>
<proteinExistence type="inferred from homology"/>
<name>A0ABT2FCK3_9NEIS</name>
<gene>
    <name evidence="4" type="ORF">NXS09_06445</name>
</gene>
<keyword evidence="2 3" id="KW-0732">Signal</keyword>
<sequence length="294" mass="32051">MKKTTTIPLIALSLAIAQPALAESNPADPYEPYNRTMFKINEKADKYIFSPVARGYRKVTPKPVRTGVSNFFNNLRDVVSMGSNLLRLDIKRASEDLVRVGVNTTFGLGGLIDVAGAGGVPNNKNTLGDTFASWGWKNSNYFVYPLAGPSTVRDGIGNTITYAYPVKNAIFETDKARVGTSVLNAVSMREQYLDLTDSLDDAALDKYTYTRDVFMKVRALQTGATLPAGMEDDIDIDDLVDEPSPEAEAPTVDQQEDISADAYKPVSDMTPQSSLAIPEEAQPQALGIWVPDEL</sequence>
<evidence type="ECO:0000256" key="2">
    <source>
        <dbReference type="ARBA" id="ARBA00022729"/>
    </source>
</evidence>
<dbReference type="Proteomes" id="UP001166947">
    <property type="component" value="Unassembled WGS sequence"/>
</dbReference>
<keyword evidence="5" id="KW-1185">Reference proteome</keyword>
<protein>
    <submittedName>
        <fullName evidence="4">VacJ family lipoprotein</fullName>
    </submittedName>
</protein>
<dbReference type="PRINTS" id="PR01805">
    <property type="entry name" value="VACJLIPOPROT"/>
</dbReference>
<evidence type="ECO:0000313" key="4">
    <source>
        <dbReference type="EMBL" id="MCS4533938.1"/>
    </source>
</evidence>
<evidence type="ECO:0000256" key="1">
    <source>
        <dbReference type="ARBA" id="ARBA00010634"/>
    </source>
</evidence>
<accession>A0ABT2FCK3</accession>
<reference evidence="4" key="2">
    <citation type="journal article" date="2023" name="Curr. Microbiol.">
        <title>Neisseria montereyensis sp. nov., Isolated from Oropharynx of California Sea Lion (Zalophus californianus): Genomic, Phylogenetic, and Phenotypic Study.</title>
        <authorList>
            <person name="Volokhov D.V."/>
            <person name="Zagorodnyaya T.A."/>
            <person name="Furtak V.A."/>
            <person name="Nattanmai G."/>
            <person name="Randall L."/>
            <person name="Jose S."/>
            <person name="Gao Y."/>
            <person name="Gulland F.M."/>
            <person name="Eisenberg T."/>
            <person name="Delmonte P."/>
            <person name="Blom J."/>
            <person name="Mitchell K.K."/>
        </authorList>
    </citation>
    <scope>NUCLEOTIDE SEQUENCE</scope>
    <source>
        <strain evidence="4">CSL10203-ORH2</strain>
    </source>
</reference>
<keyword evidence="4" id="KW-0449">Lipoprotein</keyword>
<evidence type="ECO:0000313" key="5">
    <source>
        <dbReference type="Proteomes" id="UP001166947"/>
    </source>
</evidence>
<feature type="chain" id="PRO_5045446537" evidence="3">
    <location>
        <begin position="23"/>
        <end position="294"/>
    </location>
</feature>
<evidence type="ECO:0000256" key="3">
    <source>
        <dbReference type="SAM" id="SignalP"/>
    </source>
</evidence>